<evidence type="ECO:0000256" key="14">
    <source>
        <dbReference type="PIRSR" id="PIRSR001365-1"/>
    </source>
</evidence>
<comment type="subcellular location">
    <subcellularLocation>
        <location evidence="12">Cytoplasm</location>
    </subcellularLocation>
</comment>
<comment type="catalytic activity">
    <reaction evidence="11 12">
        <text>L-aspartate 4-semialdehyde + pyruvate = (2S,4S)-4-hydroxy-2,3,4,5-tetrahydrodipicolinate + H2O + H(+)</text>
        <dbReference type="Rhea" id="RHEA:34171"/>
        <dbReference type="ChEBI" id="CHEBI:15361"/>
        <dbReference type="ChEBI" id="CHEBI:15377"/>
        <dbReference type="ChEBI" id="CHEBI:15378"/>
        <dbReference type="ChEBI" id="CHEBI:67139"/>
        <dbReference type="ChEBI" id="CHEBI:537519"/>
        <dbReference type="EC" id="4.3.3.7"/>
    </reaction>
</comment>
<dbReference type="SMART" id="SM01130">
    <property type="entry name" value="DHDPS"/>
    <property type="match status" value="1"/>
</dbReference>
<dbReference type="STRING" id="1052260.SAMN05660199_01252"/>
<dbReference type="NCBIfam" id="TIGR00674">
    <property type="entry name" value="dapA"/>
    <property type="match status" value="1"/>
</dbReference>
<accession>A0A1H0GIT7</accession>
<feature type="site" description="Part of a proton relay during catalysis" evidence="12">
    <location>
        <position position="112"/>
    </location>
</feature>
<dbReference type="PROSITE" id="PS00666">
    <property type="entry name" value="DHDPS_2"/>
    <property type="match status" value="1"/>
</dbReference>
<comment type="caution">
    <text evidence="12">Was originally thought to be a dihydrodipicolinate synthase (DHDPS), catalyzing the condensation of (S)-aspartate-beta-semialdehyde [(S)-ASA] and pyruvate to dihydrodipicolinate (DHDP). However, it was shown in E.coli that the product of the enzymatic reaction is not dihydrodipicolinate but in fact (4S)-4-hydroxy-2,3,4,5-tetrahydro-(2S)-dipicolinic acid (HTPA), and that the consecutive dehydration reaction leading to DHDP is not spontaneous but catalyzed by DapB.</text>
</comment>
<keyword evidence="5 12" id="KW-0963">Cytoplasm</keyword>
<evidence type="ECO:0000256" key="11">
    <source>
        <dbReference type="ARBA" id="ARBA00047836"/>
    </source>
</evidence>
<dbReference type="GO" id="GO:0008840">
    <property type="term" value="F:4-hydroxy-tetrahydrodipicolinate synthase activity"/>
    <property type="evidence" value="ECO:0007669"/>
    <property type="project" value="UniProtKB-UniRule"/>
</dbReference>
<keyword evidence="17" id="KW-1185">Reference proteome</keyword>
<evidence type="ECO:0000256" key="4">
    <source>
        <dbReference type="ARBA" id="ARBA00012086"/>
    </source>
</evidence>
<dbReference type="PIRSF" id="PIRSF001365">
    <property type="entry name" value="DHDPS"/>
    <property type="match status" value="1"/>
</dbReference>
<dbReference type="CDD" id="cd00950">
    <property type="entry name" value="DHDPS"/>
    <property type="match status" value="1"/>
</dbReference>
<reference evidence="17" key="1">
    <citation type="submission" date="2016-10" db="EMBL/GenBank/DDBJ databases">
        <authorList>
            <person name="Varghese N."/>
            <person name="Submissions S."/>
        </authorList>
    </citation>
    <scope>NUCLEOTIDE SEQUENCE [LARGE SCALE GENOMIC DNA]</scope>
    <source>
        <strain evidence="17">DSM 45843</strain>
    </source>
</reference>
<dbReference type="InterPro" id="IPR002220">
    <property type="entry name" value="DapA-like"/>
</dbReference>
<feature type="active site" description="Proton donor/acceptor" evidence="12 14">
    <location>
        <position position="138"/>
    </location>
</feature>
<feature type="active site" description="Schiff-base intermediate with substrate" evidence="12 14">
    <location>
        <position position="166"/>
    </location>
</feature>
<dbReference type="InterPro" id="IPR005263">
    <property type="entry name" value="DapA"/>
</dbReference>
<evidence type="ECO:0000256" key="13">
    <source>
        <dbReference type="PIRNR" id="PIRNR001365"/>
    </source>
</evidence>
<evidence type="ECO:0000313" key="17">
    <source>
        <dbReference type="Proteomes" id="UP000199088"/>
    </source>
</evidence>
<dbReference type="Proteomes" id="UP000199088">
    <property type="component" value="Unassembled WGS sequence"/>
</dbReference>
<keyword evidence="6 12" id="KW-0028">Amino-acid biosynthesis</keyword>
<comment type="subunit">
    <text evidence="12">Homotetramer; dimer of dimers.</text>
</comment>
<feature type="binding site" evidence="12 15">
    <location>
        <position position="50"/>
    </location>
    <ligand>
        <name>pyruvate</name>
        <dbReference type="ChEBI" id="CHEBI:15361"/>
    </ligand>
</feature>
<sequence>MSSPPRFGRLITAIATAFDEAGGVDLEATARIAAHVVDTGSDGVVVSGTTGEAPTTTVPEDGEILAAVREAVGDRASVIAGVGTNSTAHSVEIAEQAARIGADGLLVVTPYYNKPSQNGILGHIRTVAAVSDIPVMLYDVPSRTGSSIALDTYRAALELDTVVAVKDATGNPAQAARLTALGYEVYCGDDALTLGYLAYGAVGLVSVVAHAAGQPLRTMIDAFLAGEHAVALDAHTRLLPAFDAIMGVPNYGATTAKAALQLLGVLGDRRVRQPLAELDDTEVEALRAGLVAAGLLAPAGEQATGVDTRRDLDPWWGTYRGLAADM</sequence>
<dbReference type="InterPro" id="IPR020624">
    <property type="entry name" value="Schiff_base-form_aldolases_CS"/>
</dbReference>
<dbReference type="EMBL" id="FNIR01000003">
    <property type="protein sequence ID" value="SDO06679.1"/>
    <property type="molecule type" value="Genomic_DNA"/>
</dbReference>
<dbReference type="EC" id="4.3.3.7" evidence="4 12"/>
<evidence type="ECO:0000256" key="2">
    <source>
        <dbReference type="ARBA" id="ARBA00005120"/>
    </source>
</evidence>
<dbReference type="PANTHER" id="PTHR12128:SF66">
    <property type="entry name" value="4-HYDROXY-2-OXOGLUTARATE ALDOLASE, MITOCHONDRIAL"/>
    <property type="match status" value="1"/>
</dbReference>
<dbReference type="UniPathway" id="UPA00034">
    <property type="reaction ID" value="UER00017"/>
</dbReference>
<dbReference type="InterPro" id="IPR020625">
    <property type="entry name" value="Schiff_base-form_aldolases_AS"/>
</dbReference>
<dbReference type="GO" id="GO:0009089">
    <property type="term" value="P:lysine biosynthetic process via diaminopimelate"/>
    <property type="evidence" value="ECO:0007669"/>
    <property type="project" value="UniProtKB-UniRule"/>
</dbReference>
<dbReference type="Pfam" id="PF00701">
    <property type="entry name" value="DHDPS"/>
    <property type="match status" value="1"/>
</dbReference>
<evidence type="ECO:0000256" key="15">
    <source>
        <dbReference type="PIRSR" id="PIRSR001365-2"/>
    </source>
</evidence>
<proteinExistence type="inferred from homology"/>
<evidence type="ECO:0000313" key="16">
    <source>
        <dbReference type="EMBL" id="SDO06679.1"/>
    </source>
</evidence>
<dbReference type="AlphaFoldDB" id="A0A1H0GIT7"/>
<dbReference type="PROSITE" id="PS00665">
    <property type="entry name" value="DHDPS_1"/>
    <property type="match status" value="1"/>
</dbReference>
<evidence type="ECO:0000256" key="9">
    <source>
        <dbReference type="ARBA" id="ARBA00023239"/>
    </source>
</evidence>
<comment type="function">
    <text evidence="1 12">Catalyzes the condensation of (S)-aspartate-beta-semialdehyde [(S)-ASA] and pyruvate to 4-hydroxy-tetrahydrodipicolinate (HTPA).</text>
</comment>
<feature type="site" description="Part of a proton relay during catalysis" evidence="12">
    <location>
        <position position="49"/>
    </location>
</feature>
<evidence type="ECO:0000256" key="5">
    <source>
        <dbReference type="ARBA" id="ARBA00022490"/>
    </source>
</evidence>
<comment type="similarity">
    <text evidence="3 12 13">Belongs to the DapA family.</text>
</comment>
<dbReference type="InterPro" id="IPR013785">
    <property type="entry name" value="Aldolase_TIM"/>
</dbReference>
<keyword evidence="8 12" id="KW-0457">Lysine biosynthesis</keyword>
<dbReference type="HAMAP" id="MF_00418">
    <property type="entry name" value="DapA"/>
    <property type="match status" value="1"/>
</dbReference>
<comment type="pathway">
    <text evidence="2 12">Amino-acid biosynthesis; L-lysine biosynthesis via DAP pathway; (S)-tetrahydrodipicolinate from L-aspartate: step 3/4.</text>
</comment>
<keyword evidence="9 12" id="KW-0456">Lyase</keyword>
<name>A0A1H0GIT7_9ACTN</name>
<dbReference type="SUPFAM" id="SSF51569">
    <property type="entry name" value="Aldolase"/>
    <property type="match status" value="1"/>
</dbReference>
<dbReference type="RefSeq" id="WP_091241566.1">
    <property type="nucleotide sequence ID" value="NZ_FNIR01000003.1"/>
</dbReference>
<evidence type="ECO:0000256" key="1">
    <source>
        <dbReference type="ARBA" id="ARBA00003294"/>
    </source>
</evidence>
<dbReference type="Gene3D" id="3.20.20.70">
    <property type="entry name" value="Aldolase class I"/>
    <property type="match status" value="1"/>
</dbReference>
<keyword evidence="7 12" id="KW-0220">Diaminopimelate biosynthesis</keyword>
<feature type="binding site" evidence="12 15">
    <location>
        <position position="205"/>
    </location>
    <ligand>
        <name>pyruvate</name>
        <dbReference type="ChEBI" id="CHEBI:15361"/>
    </ligand>
</feature>
<evidence type="ECO:0000256" key="8">
    <source>
        <dbReference type="ARBA" id="ARBA00023154"/>
    </source>
</evidence>
<protein>
    <recommendedName>
        <fullName evidence="4 12">4-hydroxy-tetrahydrodipicolinate synthase</fullName>
        <shortName evidence="12">HTPA synthase</shortName>
        <ecNumber evidence="4 12">4.3.3.7</ecNumber>
    </recommendedName>
</protein>
<evidence type="ECO:0000256" key="12">
    <source>
        <dbReference type="HAMAP-Rule" id="MF_00418"/>
    </source>
</evidence>
<evidence type="ECO:0000256" key="6">
    <source>
        <dbReference type="ARBA" id="ARBA00022605"/>
    </source>
</evidence>
<keyword evidence="10 12" id="KW-0704">Schiff base</keyword>
<evidence type="ECO:0000256" key="3">
    <source>
        <dbReference type="ARBA" id="ARBA00007592"/>
    </source>
</evidence>
<dbReference type="PRINTS" id="PR00146">
    <property type="entry name" value="DHPICSNTHASE"/>
</dbReference>
<evidence type="ECO:0000256" key="7">
    <source>
        <dbReference type="ARBA" id="ARBA00022915"/>
    </source>
</evidence>
<dbReference type="GO" id="GO:0005829">
    <property type="term" value="C:cytosol"/>
    <property type="evidence" value="ECO:0007669"/>
    <property type="project" value="TreeGrafter"/>
</dbReference>
<dbReference type="PANTHER" id="PTHR12128">
    <property type="entry name" value="DIHYDRODIPICOLINATE SYNTHASE"/>
    <property type="match status" value="1"/>
</dbReference>
<gene>
    <name evidence="12" type="primary">dapA</name>
    <name evidence="16" type="ORF">SAMN05660199_01252</name>
</gene>
<evidence type="ECO:0000256" key="10">
    <source>
        <dbReference type="ARBA" id="ARBA00023270"/>
    </source>
</evidence>
<dbReference type="OrthoDB" id="9782828at2"/>
<organism evidence="16 17">
    <name type="scientific">Klenkia soli</name>
    <dbReference type="NCBI Taxonomy" id="1052260"/>
    <lineage>
        <taxon>Bacteria</taxon>
        <taxon>Bacillati</taxon>
        <taxon>Actinomycetota</taxon>
        <taxon>Actinomycetes</taxon>
        <taxon>Geodermatophilales</taxon>
        <taxon>Geodermatophilaceae</taxon>
        <taxon>Klenkia</taxon>
    </lineage>
</organism>
<dbReference type="GO" id="GO:0019877">
    <property type="term" value="P:diaminopimelate biosynthetic process"/>
    <property type="evidence" value="ECO:0007669"/>
    <property type="project" value="UniProtKB-UniRule"/>
</dbReference>